<evidence type="ECO:0000313" key="1">
    <source>
        <dbReference type="EMBL" id="QTC88684.1"/>
    </source>
</evidence>
<keyword evidence="2" id="KW-1185">Reference proteome</keyword>
<evidence type="ECO:0008006" key="3">
    <source>
        <dbReference type="Google" id="ProtNLM"/>
    </source>
</evidence>
<gene>
    <name evidence="1" type="ORF">IFE19_04775</name>
</gene>
<dbReference type="EMBL" id="CP062006">
    <property type="protein sequence ID" value="QTC88684.1"/>
    <property type="molecule type" value="Genomic_DNA"/>
</dbReference>
<evidence type="ECO:0000313" key="2">
    <source>
        <dbReference type="Proteomes" id="UP000663942"/>
    </source>
</evidence>
<protein>
    <recommendedName>
        <fullName evidence="3">HNH endonuclease</fullName>
    </recommendedName>
</protein>
<reference evidence="1 2" key="1">
    <citation type="submission" date="2020-09" db="EMBL/GenBank/DDBJ databases">
        <title>Brevundimonas sp. LVF1 isolated from an oligotrophic pond in Goettingen, Germany.</title>
        <authorList>
            <person name="Friedrich I."/>
            <person name="Klassen A."/>
            <person name="Neubauer H."/>
            <person name="Schneider D."/>
            <person name="Hertel R."/>
            <person name="Daniel R."/>
        </authorList>
    </citation>
    <scope>NUCLEOTIDE SEQUENCE [LARGE SCALE GENOMIC DNA]</scope>
    <source>
        <strain evidence="1 2">LVF1</strain>
    </source>
</reference>
<accession>A0ABX7SLX8</accession>
<name>A0ABX7SLX8_9CAUL</name>
<proteinExistence type="predicted"/>
<dbReference type="RefSeq" id="WP_207826159.1">
    <property type="nucleotide sequence ID" value="NZ_CP062006.1"/>
</dbReference>
<organism evidence="1 2">
    <name type="scientific">Brevundimonas pondensis</name>
    <dbReference type="NCBI Taxonomy" id="2774189"/>
    <lineage>
        <taxon>Bacteria</taxon>
        <taxon>Pseudomonadati</taxon>
        <taxon>Pseudomonadota</taxon>
        <taxon>Alphaproteobacteria</taxon>
        <taxon>Caulobacterales</taxon>
        <taxon>Caulobacteraceae</taxon>
        <taxon>Brevundimonas</taxon>
    </lineage>
</organism>
<dbReference type="Proteomes" id="UP000663942">
    <property type="component" value="Chromosome"/>
</dbReference>
<sequence>MTDDLSTALPNERTQLLETGKRVFAKTPNPCVARFLQLDRLAKGPTDKKAISNDLRKFHDRFGWMAKESSSAGKCAGALYRTQAFIQLPSDERIGKKRGQTVHIEHTVPVNVLSMRWLEVRKGGQEQELMPTFAWVMHHTVATAFHQDERMSLKGVSKSTDCFAEGAPGFGRPFKRYSGLFHQGGQVWDVYNGALIEPDLFSLSDHFANVVALAQEAGAAPQFIAALKASSPD</sequence>